<accession>A0A1I7NVV6</accession>
<dbReference type="PANTHER" id="PTHR37953:SF1">
    <property type="entry name" value="UPF0127 PROTEIN MJ1496"/>
    <property type="match status" value="1"/>
</dbReference>
<evidence type="ECO:0000313" key="2">
    <source>
        <dbReference type="Proteomes" id="UP000199423"/>
    </source>
</evidence>
<organism evidence="1 2">
    <name type="scientific">Hyphomicrobium facile</name>
    <dbReference type="NCBI Taxonomy" id="51670"/>
    <lineage>
        <taxon>Bacteria</taxon>
        <taxon>Pseudomonadati</taxon>
        <taxon>Pseudomonadota</taxon>
        <taxon>Alphaproteobacteria</taxon>
        <taxon>Hyphomicrobiales</taxon>
        <taxon>Hyphomicrobiaceae</taxon>
        <taxon>Hyphomicrobium</taxon>
    </lineage>
</organism>
<keyword evidence="2" id="KW-1185">Reference proteome</keyword>
<evidence type="ECO:0000313" key="1">
    <source>
        <dbReference type="EMBL" id="SFV38797.1"/>
    </source>
</evidence>
<reference evidence="2" key="1">
    <citation type="submission" date="2016-10" db="EMBL/GenBank/DDBJ databases">
        <authorList>
            <person name="Varghese N."/>
            <person name="Submissions S."/>
        </authorList>
    </citation>
    <scope>NUCLEOTIDE SEQUENCE [LARGE SCALE GENOMIC DNA]</scope>
    <source>
        <strain evidence="2">DSM 1565</strain>
    </source>
</reference>
<dbReference type="Proteomes" id="UP000199423">
    <property type="component" value="Unassembled WGS sequence"/>
</dbReference>
<evidence type="ECO:0008006" key="3">
    <source>
        <dbReference type="Google" id="ProtNLM"/>
    </source>
</evidence>
<dbReference type="EMBL" id="FPCH01000004">
    <property type="protein sequence ID" value="SFV38797.1"/>
    <property type="molecule type" value="Genomic_DNA"/>
</dbReference>
<dbReference type="InterPro" id="IPR003795">
    <property type="entry name" value="DUF192"/>
</dbReference>
<name>A0A1I7NVV6_9HYPH</name>
<protein>
    <recommendedName>
        <fullName evidence="3">DUF192 domain-containing protein</fullName>
    </recommendedName>
</protein>
<sequence length="173" mass="18500">MSSSTKGAAICVALFIFLPVFAASFPVLNRLIDLVPAAYAKMRQDKLTIVSAQGGVEHPFTVEVASTEQEKALGLMFRTSLGESEGMLFPYSAERGLQMWMRNTYIPLDMLFIRADGTIARIEEGAEPLSDRVISSGATVLAVLEIPGGTASRLGIKAGDKVRYPIFSGAAGP</sequence>
<dbReference type="Gene3D" id="2.60.120.1140">
    <property type="entry name" value="Protein of unknown function DUF192"/>
    <property type="match status" value="1"/>
</dbReference>
<dbReference type="InterPro" id="IPR038695">
    <property type="entry name" value="Saro_0823-like_sf"/>
</dbReference>
<proteinExistence type="predicted"/>
<dbReference type="AlphaFoldDB" id="A0A1I7NVV6"/>
<gene>
    <name evidence="1" type="ORF">SAMN04488557_3854</name>
</gene>
<dbReference type="PANTHER" id="PTHR37953">
    <property type="entry name" value="UPF0127 PROTEIN MJ1496"/>
    <property type="match status" value="1"/>
</dbReference>
<dbReference type="Pfam" id="PF02643">
    <property type="entry name" value="DUF192"/>
    <property type="match status" value="1"/>
</dbReference>
<dbReference type="RefSeq" id="WP_244531372.1">
    <property type="nucleotide sequence ID" value="NZ_FPCH01000004.1"/>
</dbReference>